<dbReference type="SUPFAM" id="SSF48371">
    <property type="entry name" value="ARM repeat"/>
    <property type="match status" value="1"/>
</dbReference>
<dbReference type="InterPro" id="IPR016024">
    <property type="entry name" value="ARM-type_fold"/>
</dbReference>
<keyword evidence="2" id="KW-1185">Reference proteome</keyword>
<dbReference type="Proteomes" id="UP001161247">
    <property type="component" value="Chromosome 1"/>
</dbReference>
<accession>A0AAV1CC77</accession>
<proteinExistence type="predicted"/>
<gene>
    <name evidence="1" type="ORF">OLC1_LOCUS4204</name>
</gene>
<dbReference type="AlphaFoldDB" id="A0AAV1CC77"/>
<reference evidence="1" key="1">
    <citation type="submission" date="2023-03" db="EMBL/GenBank/DDBJ databases">
        <authorList>
            <person name="Julca I."/>
        </authorList>
    </citation>
    <scope>NUCLEOTIDE SEQUENCE</scope>
</reference>
<organism evidence="1 2">
    <name type="scientific">Oldenlandia corymbosa var. corymbosa</name>
    <dbReference type="NCBI Taxonomy" id="529605"/>
    <lineage>
        <taxon>Eukaryota</taxon>
        <taxon>Viridiplantae</taxon>
        <taxon>Streptophyta</taxon>
        <taxon>Embryophyta</taxon>
        <taxon>Tracheophyta</taxon>
        <taxon>Spermatophyta</taxon>
        <taxon>Magnoliopsida</taxon>
        <taxon>eudicotyledons</taxon>
        <taxon>Gunneridae</taxon>
        <taxon>Pentapetalae</taxon>
        <taxon>asterids</taxon>
        <taxon>lamiids</taxon>
        <taxon>Gentianales</taxon>
        <taxon>Rubiaceae</taxon>
        <taxon>Rubioideae</taxon>
        <taxon>Spermacoceae</taxon>
        <taxon>Hedyotis-Oldenlandia complex</taxon>
        <taxon>Oldenlandia</taxon>
    </lineage>
</organism>
<evidence type="ECO:0000313" key="1">
    <source>
        <dbReference type="EMBL" id="CAI9092573.1"/>
    </source>
</evidence>
<protein>
    <submittedName>
        <fullName evidence="1">OLC1v1027857C1</fullName>
    </submittedName>
</protein>
<evidence type="ECO:0000313" key="2">
    <source>
        <dbReference type="Proteomes" id="UP001161247"/>
    </source>
</evidence>
<dbReference type="Gene3D" id="1.25.10.10">
    <property type="entry name" value="Leucine-rich Repeat Variant"/>
    <property type="match status" value="1"/>
</dbReference>
<name>A0AAV1CC77_OLDCO</name>
<dbReference type="EMBL" id="OX459118">
    <property type="protein sequence ID" value="CAI9092573.1"/>
    <property type="molecule type" value="Genomic_DNA"/>
</dbReference>
<dbReference type="InterPro" id="IPR011989">
    <property type="entry name" value="ARM-like"/>
</dbReference>
<sequence>MASDSTSLQDSSQNDSIVQRFLKICTVVREPWVKKWLVNSLGTFEFVTDVMIKIASEDKEWSEFAIMVDNLSREDLAFKQKQATVEALARLFGVIPVGVLNNKDIDLLFTALGNWFDADDDRSKVVALEALSSGFNYYFPQVPLDRTVMIQKFFKICSCVREPWFKRWLVNALGKYGFVTDVMIELASDEKEWAEFALMVENLRREDISLKQKQSTMEALACLLGVLVIGDMDNEDMNMILAEVICWIEKDDDILKTAALDALSNGVDILASAQVAVLDHAVMLALKATAENETTGVRCSGFKCLQSLTEECYSVVEPHKVAVIEQISSSLKSKDKEVVLGVIDLWNTISLETGVTELGMSLLPLLLEVLSGFVRERAITLRVHRCLLRFANLSYLTFTTSVRDYVTQANEKQKVASVWEAMGELMVELPELARCCNMIEEG</sequence>